<accession>A0ABM6V1Q1</accession>
<evidence type="ECO:0000313" key="2">
    <source>
        <dbReference type="Proteomes" id="UP000240908"/>
    </source>
</evidence>
<sequence>MKLIVIIFSVTFVVGFAGYKIFSPTSEITSCDDIKKIKLEDKDKYKELISKCLRKGEFKKSESKLW</sequence>
<keyword evidence="2" id="KW-1185">Reference proteome</keyword>
<evidence type="ECO:0000313" key="1">
    <source>
        <dbReference type="EMBL" id="AVX40710.1"/>
    </source>
</evidence>
<dbReference type="RefSeq" id="WP_108088362.1">
    <property type="nucleotide sequence ID" value="NZ_CP028489.1"/>
</dbReference>
<geneLocation type="plasmid" evidence="1 2">
    <name>unnamed2</name>
</geneLocation>
<protein>
    <submittedName>
        <fullName evidence="1">Entry exclusion lipoprotein TrbK</fullName>
    </submittedName>
</protein>
<dbReference type="InterPro" id="IPR027584">
    <property type="entry name" value="TrbK_RP4"/>
</dbReference>
<dbReference type="NCBIfam" id="TIGR04359">
    <property type="entry name" value="TrbK_RP4"/>
    <property type="match status" value="1"/>
</dbReference>
<proteinExistence type="predicted"/>
<dbReference type="EMBL" id="CP028489">
    <property type="protein sequence ID" value="AVX40710.1"/>
    <property type="molecule type" value="Genomic_DNA"/>
</dbReference>
<name>A0ABM6V1Q1_9GAMM</name>
<keyword evidence="1" id="KW-0614">Plasmid</keyword>
<reference evidence="2" key="1">
    <citation type="journal article" date="2018" name="Genome Announc.">
        <title>First complete genome sequence of Yersinia massiliensis.</title>
        <authorList>
            <person name="Thomas M.C."/>
            <person name="Arling V."/>
            <person name="Goji N."/>
            <person name="Janzen T.W."/>
            <person name="Duceppe M.-O."/>
            <person name="Mathews A."/>
            <person name="Carrillo C."/>
            <person name="Amoako K."/>
        </authorList>
    </citation>
    <scope>NUCLEOTIDE SEQUENCE [LARGE SCALE GENOMIC DNA]</scope>
    <source>
        <strain evidence="2">GTA</strain>
        <plasmid evidence="2">unnamed2</plasmid>
    </source>
</reference>
<dbReference type="Proteomes" id="UP000240908">
    <property type="component" value="Plasmid unnamed2"/>
</dbReference>
<keyword evidence="1" id="KW-0449">Lipoprotein</keyword>
<gene>
    <name evidence="1" type="primary">trbK</name>
    <name evidence="1" type="ORF">DA391_23845</name>
</gene>
<organism evidence="1 2">
    <name type="scientific">Yersinia massiliensis</name>
    <dbReference type="NCBI Taxonomy" id="419257"/>
    <lineage>
        <taxon>Bacteria</taxon>
        <taxon>Pseudomonadati</taxon>
        <taxon>Pseudomonadota</taxon>
        <taxon>Gammaproteobacteria</taxon>
        <taxon>Enterobacterales</taxon>
        <taxon>Yersiniaceae</taxon>
        <taxon>Yersinia</taxon>
    </lineage>
</organism>